<reference evidence="4" key="1">
    <citation type="submission" date="2017-02" db="UniProtKB">
        <authorList>
            <consortium name="WormBaseParasite"/>
        </authorList>
    </citation>
    <scope>IDENTIFICATION</scope>
</reference>
<sequence>PPPPPAPYQEGAPPQANYQEGAPPQANYQEGAPPQPNYQEGGAQPADGAQAVGDEFQEGAQAPIEGDFQDGADTGYSQLRHR</sequence>
<accession>A0A0M3JL07</accession>
<evidence type="ECO:0000313" key="2">
    <source>
        <dbReference type="EMBL" id="VDK30783.1"/>
    </source>
</evidence>
<gene>
    <name evidence="2" type="ORF">ASIM_LOCUS8090</name>
</gene>
<dbReference type="AlphaFoldDB" id="A0A0M3JL07"/>
<keyword evidence="3" id="KW-1185">Reference proteome</keyword>
<protein>
    <submittedName>
        <fullName evidence="4">Family 2 glycosyl transferase</fullName>
    </submittedName>
</protein>
<proteinExistence type="predicted"/>
<organism evidence="4">
    <name type="scientific">Anisakis simplex</name>
    <name type="common">Herring worm</name>
    <dbReference type="NCBI Taxonomy" id="6269"/>
    <lineage>
        <taxon>Eukaryota</taxon>
        <taxon>Metazoa</taxon>
        <taxon>Ecdysozoa</taxon>
        <taxon>Nematoda</taxon>
        <taxon>Chromadorea</taxon>
        <taxon>Rhabditida</taxon>
        <taxon>Spirurina</taxon>
        <taxon>Ascaridomorpha</taxon>
        <taxon>Ascaridoidea</taxon>
        <taxon>Anisakidae</taxon>
        <taxon>Anisakis</taxon>
        <taxon>Anisakis simplex complex</taxon>
    </lineage>
</organism>
<feature type="region of interest" description="Disordered" evidence="1">
    <location>
        <begin position="1"/>
        <end position="82"/>
    </location>
</feature>
<name>A0A0M3JL07_ANISI</name>
<dbReference type="WBParaSite" id="ASIM_0000833401-mRNA-1">
    <property type="protein sequence ID" value="ASIM_0000833401-mRNA-1"/>
    <property type="gene ID" value="ASIM_0000833401"/>
</dbReference>
<dbReference type="Proteomes" id="UP000267096">
    <property type="component" value="Unassembled WGS sequence"/>
</dbReference>
<evidence type="ECO:0000313" key="4">
    <source>
        <dbReference type="WBParaSite" id="ASIM_0000833401-mRNA-1"/>
    </source>
</evidence>
<evidence type="ECO:0000256" key="1">
    <source>
        <dbReference type="SAM" id="MobiDB-lite"/>
    </source>
</evidence>
<dbReference type="EMBL" id="UYRR01021060">
    <property type="protein sequence ID" value="VDK30783.1"/>
    <property type="molecule type" value="Genomic_DNA"/>
</dbReference>
<evidence type="ECO:0000313" key="3">
    <source>
        <dbReference type="Proteomes" id="UP000267096"/>
    </source>
</evidence>
<reference evidence="2 3" key="2">
    <citation type="submission" date="2018-11" db="EMBL/GenBank/DDBJ databases">
        <authorList>
            <consortium name="Pathogen Informatics"/>
        </authorList>
    </citation>
    <scope>NUCLEOTIDE SEQUENCE [LARGE SCALE GENOMIC DNA]</scope>
</reference>